<dbReference type="EMBL" id="CP012176">
    <property type="protein sequence ID" value="AKV83469.1"/>
    <property type="molecule type" value="Genomic_DNA"/>
</dbReference>
<dbReference type="Proteomes" id="UP000056255">
    <property type="component" value="Chromosome"/>
</dbReference>
<evidence type="ECO:0000313" key="2">
    <source>
        <dbReference type="EMBL" id="AKV74494.1"/>
    </source>
</evidence>
<evidence type="ECO:0000313" key="7">
    <source>
        <dbReference type="Proteomes" id="UP000029084"/>
    </source>
</evidence>
<dbReference type="OrthoDB" id="29074at2157"/>
<dbReference type="InterPro" id="IPR036388">
    <property type="entry name" value="WH-like_DNA-bd_sf"/>
</dbReference>
<organism evidence="1 7">
    <name type="scientific">Metallosphaera sedula</name>
    <dbReference type="NCBI Taxonomy" id="43687"/>
    <lineage>
        <taxon>Archaea</taxon>
        <taxon>Thermoproteota</taxon>
        <taxon>Thermoprotei</taxon>
        <taxon>Sulfolobales</taxon>
        <taxon>Sulfolobaceae</taxon>
        <taxon>Metallosphaera</taxon>
    </lineage>
</organism>
<accession>A0A088E6N2</accession>
<proteinExistence type="predicted"/>
<evidence type="ECO:0000313" key="5">
    <source>
        <dbReference type="EMBL" id="AKV81229.1"/>
    </source>
</evidence>
<dbReference type="EMBL" id="CP008822">
    <property type="protein sequence ID" value="AIM27638.1"/>
    <property type="molecule type" value="Genomic_DNA"/>
</dbReference>
<dbReference type="Proteomes" id="UP000068832">
    <property type="component" value="Chromosome"/>
</dbReference>
<dbReference type="EMBL" id="CP012173">
    <property type="protein sequence ID" value="AKV76733.1"/>
    <property type="molecule type" value="Genomic_DNA"/>
</dbReference>
<evidence type="ECO:0000313" key="6">
    <source>
        <dbReference type="EMBL" id="AKV83469.1"/>
    </source>
</evidence>
<reference evidence="9 10" key="2">
    <citation type="journal article" date="2015" name="Genome Announc.">
        <title>Complete Genome Sequences of Evolved Arsenate-Resistant Metallosphaera sedula Strains.</title>
        <authorList>
            <person name="Ai C."/>
            <person name="McCarthy S."/>
            <person name="Schackwitz W."/>
            <person name="Martin J."/>
            <person name="Lipzen A."/>
            <person name="Blum P."/>
        </authorList>
    </citation>
    <scope>NUCLEOTIDE SEQUENCE [LARGE SCALE GENOMIC DNA]</scope>
    <source>
        <strain evidence="4 10">ARS120-1</strain>
        <strain evidence="5 9">ARS120-2</strain>
        <strain evidence="2 12">ARS50-1</strain>
        <strain evidence="3 11">ARS50-2</strain>
    </source>
</reference>
<dbReference type="Proteomes" id="UP000062475">
    <property type="component" value="Chromosome"/>
</dbReference>
<evidence type="ECO:0000313" key="10">
    <source>
        <dbReference type="Proteomes" id="UP000062398"/>
    </source>
</evidence>
<reference evidence="1 7" key="1">
    <citation type="journal article" date="2014" name="J. Bacteriol.">
        <title>Role of an Archaeal PitA Transporter in the Copper and Arsenic Resistance of Metallosphaera sedula, an Extreme Thermoacidophile.</title>
        <authorList>
            <person name="McCarthy S."/>
            <person name="Ai C."/>
            <person name="Wheaton G."/>
            <person name="Tevatia R."/>
            <person name="Eckrich V."/>
            <person name="Kelly R."/>
            <person name="Blum P."/>
        </authorList>
    </citation>
    <scope>NUCLEOTIDE SEQUENCE [LARGE SCALE GENOMIC DNA]</scope>
    <source>
        <strain evidence="1 7">CuR1</strain>
    </source>
</reference>
<dbReference type="EMBL" id="CP012174">
    <property type="protein sequence ID" value="AKV78984.1"/>
    <property type="molecule type" value="Genomic_DNA"/>
</dbReference>
<sequence length="77" mass="9065">MSFRDQILLYLYFHGEARLGRLMKEFRVDEDDLLSVLRPMELEGLISKKLKGVLKKETFYTLTEKGILEARKIDDSL</sequence>
<evidence type="ECO:0000313" key="1">
    <source>
        <dbReference type="EMBL" id="AIM27638.1"/>
    </source>
</evidence>
<evidence type="ECO:0000313" key="11">
    <source>
        <dbReference type="Proteomes" id="UP000062475"/>
    </source>
</evidence>
<evidence type="ECO:0000313" key="3">
    <source>
        <dbReference type="EMBL" id="AKV76733.1"/>
    </source>
</evidence>
<dbReference type="SUPFAM" id="SSF46785">
    <property type="entry name" value="Winged helix' DNA-binding domain"/>
    <property type="match status" value="1"/>
</dbReference>
<dbReference type="Proteomes" id="UP000062398">
    <property type="component" value="Chromosome"/>
</dbReference>
<dbReference type="Gene3D" id="1.10.10.10">
    <property type="entry name" value="Winged helix-like DNA-binding domain superfamily/Winged helix DNA-binding domain"/>
    <property type="match status" value="1"/>
</dbReference>
<gene>
    <name evidence="1" type="ORF">HA72_1497</name>
    <name evidence="2" type="ORF">MsedA_1518</name>
    <name evidence="3" type="ORF">MsedB_1520</name>
    <name evidence="4" type="ORF">MsedC_1518</name>
    <name evidence="5" type="ORF">MsedD_1519</name>
    <name evidence="6" type="ORF">MsedE_1524</name>
</gene>
<reference evidence="6 8" key="3">
    <citation type="submission" date="2015-07" db="EMBL/GenBank/DDBJ databases">
        <title>Physiological, transcriptional responses and genome re-sequencing of acid resistant extremely thermoacidophilic Metallosphaera sedula SARC-M1.</title>
        <authorList>
            <person name="Ai C."/>
            <person name="McCarthy S."/>
            <person name="Eckrich V."/>
            <person name="Rudrappa D."/>
            <person name="Qiu G."/>
            <person name="Blum P."/>
        </authorList>
    </citation>
    <scope>NUCLEOTIDE SEQUENCE [LARGE SCALE GENOMIC DNA]</scope>
    <source>
        <strain evidence="6 8">SARC-M1</strain>
    </source>
</reference>
<dbReference type="Proteomes" id="UP000061362">
    <property type="component" value="Chromosome"/>
</dbReference>
<dbReference type="EMBL" id="CP012172">
    <property type="protein sequence ID" value="AKV74494.1"/>
    <property type="molecule type" value="Genomic_DNA"/>
</dbReference>
<protein>
    <submittedName>
        <fullName evidence="1">Uncharacterized protein</fullName>
    </submittedName>
</protein>
<dbReference type="RefSeq" id="WP_012021441.1">
    <property type="nucleotide sequence ID" value="NZ_AP019770.1"/>
</dbReference>
<dbReference type="PATRIC" id="fig|43687.5.peg.1626"/>
<dbReference type="GeneID" id="91756000"/>
<dbReference type="EMBL" id="CP012175">
    <property type="protein sequence ID" value="AKV81229.1"/>
    <property type="molecule type" value="Genomic_DNA"/>
</dbReference>
<dbReference type="AlphaFoldDB" id="A0A088E6N2"/>
<evidence type="ECO:0000313" key="12">
    <source>
        <dbReference type="Proteomes" id="UP000068832"/>
    </source>
</evidence>
<dbReference type="InterPro" id="IPR036390">
    <property type="entry name" value="WH_DNA-bd_sf"/>
</dbReference>
<name>A0A088E6N2_9CREN</name>
<evidence type="ECO:0000313" key="4">
    <source>
        <dbReference type="EMBL" id="AKV78984.1"/>
    </source>
</evidence>
<evidence type="ECO:0000313" key="8">
    <source>
        <dbReference type="Proteomes" id="UP000056255"/>
    </source>
</evidence>
<dbReference type="Proteomes" id="UP000029084">
    <property type="component" value="Chromosome"/>
</dbReference>
<evidence type="ECO:0000313" key="9">
    <source>
        <dbReference type="Proteomes" id="UP000061362"/>
    </source>
</evidence>